<reference evidence="1" key="1">
    <citation type="submission" date="2021-03" db="EMBL/GenBank/DDBJ databases">
        <authorList>
            <consortium name="DOE Joint Genome Institute"/>
            <person name="Ahrendt S."/>
            <person name="Looney B.P."/>
            <person name="Miyauchi S."/>
            <person name="Morin E."/>
            <person name="Drula E."/>
            <person name="Courty P.E."/>
            <person name="Chicoki N."/>
            <person name="Fauchery L."/>
            <person name="Kohler A."/>
            <person name="Kuo A."/>
            <person name="Labutti K."/>
            <person name="Pangilinan J."/>
            <person name="Lipzen A."/>
            <person name="Riley R."/>
            <person name="Andreopoulos W."/>
            <person name="He G."/>
            <person name="Johnson J."/>
            <person name="Barry K.W."/>
            <person name="Grigoriev I.V."/>
            <person name="Nagy L."/>
            <person name="Hibbett D."/>
            <person name="Henrissat B."/>
            <person name="Matheny P.B."/>
            <person name="Labbe J."/>
            <person name="Martin F."/>
        </authorList>
    </citation>
    <scope>NUCLEOTIDE SEQUENCE</scope>
    <source>
        <strain evidence="1">HHB10654</strain>
    </source>
</reference>
<name>A0ACB8TFU8_9AGAM</name>
<evidence type="ECO:0000313" key="1">
    <source>
        <dbReference type="EMBL" id="KAI0067323.1"/>
    </source>
</evidence>
<accession>A0ACB8TFU8</accession>
<evidence type="ECO:0000313" key="2">
    <source>
        <dbReference type="Proteomes" id="UP000814140"/>
    </source>
</evidence>
<dbReference type="EMBL" id="MU277190">
    <property type="protein sequence ID" value="KAI0067323.1"/>
    <property type="molecule type" value="Genomic_DNA"/>
</dbReference>
<organism evidence="1 2">
    <name type="scientific">Artomyces pyxidatus</name>
    <dbReference type="NCBI Taxonomy" id="48021"/>
    <lineage>
        <taxon>Eukaryota</taxon>
        <taxon>Fungi</taxon>
        <taxon>Dikarya</taxon>
        <taxon>Basidiomycota</taxon>
        <taxon>Agaricomycotina</taxon>
        <taxon>Agaricomycetes</taxon>
        <taxon>Russulales</taxon>
        <taxon>Auriscalpiaceae</taxon>
        <taxon>Artomyces</taxon>
    </lineage>
</organism>
<proteinExistence type="predicted"/>
<reference evidence="1" key="2">
    <citation type="journal article" date="2022" name="New Phytol.">
        <title>Evolutionary transition to the ectomycorrhizal habit in the genomes of a hyperdiverse lineage of mushroom-forming fungi.</title>
        <authorList>
            <person name="Looney B."/>
            <person name="Miyauchi S."/>
            <person name="Morin E."/>
            <person name="Drula E."/>
            <person name="Courty P.E."/>
            <person name="Kohler A."/>
            <person name="Kuo A."/>
            <person name="LaButti K."/>
            <person name="Pangilinan J."/>
            <person name="Lipzen A."/>
            <person name="Riley R."/>
            <person name="Andreopoulos W."/>
            <person name="He G."/>
            <person name="Johnson J."/>
            <person name="Nolan M."/>
            <person name="Tritt A."/>
            <person name="Barry K.W."/>
            <person name="Grigoriev I.V."/>
            <person name="Nagy L.G."/>
            <person name="Hibbett D."/>
            <person name="Henrissat B."/>
            <person name="Matheny P.B."/>
            <person name="Labbe J."/>
            <person name="Martin F.M."/>
        </authorList>
    </citation>
    <scope>NUCLEOTIDE SEQUENCE</scope>
    <source>
        <strain evidence="1">HHB10654</strain>
    </source>
</reference>
<sequence length="126" mass="14333">MSTPAQIRPDDAVAQNAKLFPILARRLDTTDQTQYTSAAGKLQKWLDSEKAYYPAARPKIVELLEIAWKASRDLAPQAFEHGKPPDRSTYPISKLPTFDAYITLIGTIRQYIRLFSEDDLIRPARQ</sequence>
<gene>
    <name evidence="1" type="ORF">BV25DRAFT_1090766</name>
</gene>
<dbReference type="Proteomes" id="UP000814140">
    <property type="component" value="Unassembled WGS sequence"/>
</dbReference>
<keyword evidence="2" id="KW-1185">Reference proteome</keyword>
<protein>
    <submittedName>
        <fullName evidence="1">Uncharacterized protein</fullName>
    </submittedName>
</protein>
<comment type="caution">
    <text evidence="1">The sequence shown here is derived from an EMBL/GenBank/DDBJ whole genome shotgun (WGS) entry which is preliminary data.</text>
</comment>